<gene>
    <name evidence="1" type="ORF">COMA1_40201</name>
</gene>
<dbReference type="EMBL" id="CZQA01000010">
    <property type="protein sequence ID" value="CUS37691.1"/>
    <property type="molecule type" value="Genomic_DNA"/>
</dbReference>
<sequence>MNIQLDSEQWQAGSTSTLGDILIDLSERAHARSRIVTTVMLDSRRITDRDLDPQLLQQPSAHYRELVVTSATQQEIIESAHGAIERYRRLVVDEGTSLANQFRMGGQDLSSFDMWLGKVADAVEIIENGQKQPGTESPGQVIAGWIEELLAARRLHDTVRMADLLEYEILPRIAA</sequence>
<protein>
    <submittedName>
        <fullName evidence="1">Uncharacterized protein</fullName>
    </submittedName>
</protein>
<reference evidence="1 2" key="1">
    <citation type="submission" date="2015-10" db="EMBL/GenBank/DDBJ databases">
        <authorList>
            <person name="Gilbert D.G."/>
        </authorList>
    </citation>
    <scope>NUCLEOTIDE SEQUENCE [LARGE SCALE GENOMIC DNA]</scope>
    <source>
        <strain evidence="1">COMA1</strain>
    </source>
</reference>
<accession>A0A0S4LP27</accession>
<dbReference type="STRING" id="1742972.COMA1_40201"/>
<keyword evidence="2" id="KW-1185">Reference proteome</keyword>
<evidence type="ECO:0000313" key="1">
    <source>
        <dbReference type="EMBL" id="CUS37691.1"/>
    </source>
</evidence>
<dbReference type="AlphaFoldDB" id="A0A0S4LP27"/>
<organism evidence="1 2">
    <name type="scientific">Candidatus Nitrospira nitrosa</name>
    <dbReference type="NCBI Taxonomy" id="1742972"/>
    <lineage>
        <taxon>Bacteria</taxon>
        <taxon>Pseudomonadati</taxon>
        <taxon>Nitrospirota</taxon>
        <taxon>Nitrospiria</taxon>
        <taxon>Nitrospirales</taxon>
        <taxon>Nitrospiraceae</taxon>
        <taxon>Nitrospira</taxon>
    </lineage>
</organism>
<proteinExistence type="predicted"/>
<dbReference type="OrthoDB" id="9797424at2"/>
<dbReference type="RefSeq" id="WP_090750174.1">
    <property type="nucleotide sequence ID" value="NZ_CZQA01000010.1"/>
</dbReference>
<name>A0A0S4LP27_9BACT</name>
<evidence type="ECO:0000313" key="2">
    <source>
        <dbReference type="Proteomes" id="UP000199032"/>
    </source>
</evidence>
<dbReference type="Proteomes" id="UP000199032">
    <property type="component" value="Unassembled WGS sequence"/>
</dbReference>